<dbReference type="OrthoDB" id="1923282at2759"/>
<comment type="caution">
    <text evidence="2">The sequence shown here is derived from an EMBL/GenBank/DDBJ whole genome shotgun (WGS) entry which is preliminary data.</text>
</comment>
<dbReference type="GO" id="GO:0009409">
    <property type="term" value="P:response to cold"/>
    <property type="evidence" value="ECO:0007669"/>
    <property type="project" value="InterPro"/>
</dbReference>
<evidence type="ECO:0000256" key="1">
    <source>
        <dbReference type="SAM" id="MobiDB-lite"/>
    </source>
</evidence>
<sequence>MASYQDTGLRESMSTEWTDEKHSLFLKSMEASFVNDLYNYFDSPSWQSQRELSSGPNFAGRKRAHTCVSSNLYKVLRGGCWEKVNFERHKSRLGKADRFLLANPWIRHFRPTCRQQIATPPHLKEKSDFGSLEEVCVSRNTELTSAALVGNLKPSPLCHSNSCWYDSVGSNKEVTDQNFVDEDIEGDTARRIRNSKRKKKRSDVASTSSNDQVVPFSEYPDVSGSDLKSEN</sequence>
<evidence type="ECO:0000313" key="3">
    <source>
        <dbReference type="Proteomes" id="UP000585474"/>
    </source>
</evidence>
<keyword evidence="3" id="KW-1185">Reference proteome</keyword>
<dbReference type="GO" id="GO:0042752">
    <property type="term" value="P:regulation of circadian rhythm"/>
    <property type="evidence" value="ECO:0007669"/>
    <property type="project" value="InterPro"/>
</dbReference>
<evidence type="ECO:0000313" key="2">
    <source>
        <dbReference type="EMBL" id="GFY95930.1"/>
    </source>
</evidence>
<gene>
    <name evidence="2" type="ORF">Acr_11g0002360</name>
</gene>
<dbReference type="InterPro" id="IPR044678">
    <property type="entry name" value="COR27/28"/>
</dbReference>
<reference evidence="2 3" key="1">
    <citation type="submission" date="2019-07" db="EMBL/GenBank/DDBJ databases">
        <title>De Novo Assembly of kiwifruit Actinidia rufa.</title>
        <authorList>
            <person name="Sugita-Konishi S."/>
            <person name="Sato K."/>
            <person name="Mori E."/>
            <person name="Abe Y."/>
            <person name="Kisaki G."/>
            <person name="Hamano K."/>
            <person name="Suezawa K."/>
            <person name="Otani M."/>
            <person name="Fukuda T."/>
            <person name="Manabe T."/>
            <person name="Gomi K."/>
            <person name="Tabuchi M."/>
            <person name="Akimitsu K."/>
            <person name="Kataoka I."/>
        </authorList>
    </citation>
    <scope>NUCLEOTIDE SEQUENCE [LARGE SCALE GENOMIC DNA]</scope>
    <source>
        <strain evidence="3">cv. Fuchu</strain>
    </source>
</reference>
<accession>A0A7J0FB53</accession>
<evidence type="ECO:0008006" key="4">
    <source>
        <dbReference type="Google" id="ProtNLM"/>
    </source>
</evidence>
<dbReference type="Proteomes" id="UP000585474">
    <property type="component" value="Unassembled WGS sequence"/>
</dbReference>
<name>A0A7J0FB53_9ERIC</name>
<dbReference type="AlphaFoldDB" id="A0A7J0FB53"/>
<dbReference type="PANTHER" id="PTHR33676:SF3">
    <property type="entry name" value="COLD-REGULATED PROTEIN 27"/>
    <property type="match status" value="1"/>
</dbReference>
<dbReference type="PANTHER" id="PTHR33676">
    <property type="entry name" value="COLD REGULATED PROTEIN 27"/>
    <property type="match status" value="1"/>
</dbReference>
<organism evidence="2 3">
    <name type="scientific">Actinidia rufa</name>
    <dbReference type="NCBI Taxonomy" id="165716"/>
    <lineage>
        <taxon>Eukaryota</taxon>
        <taxon>Viridiplantae</taxon>
        <taxon>Streptophyta</taxon>
        <taxon>Embryophyta</taxon>
        <taxon>Tracheophyta</taxon>
        <taxon>Spermatophyta</taxon>
        <taxon>Magnoliopsida</taxon>
        <taxon>eudicotyledons</taxon>
        <taxon>Gunneridae</taxon>
        <taxon>Pentapetalae</taxon>
        <taxon>asterids</taxon>
        <taxon>Ericales</taxon>
        <taxon>Actinidiaceae</taxon>
        <taxon>Actinidia</taxon>
    </lineage>
</organism>
<feature type="region of interest" description="Disordered" evidence="1">
    <location>
        <begin position="192"/>
        <end position="231"/>
    </location>
</feature>
<protein>
    <recommendedName>
        <fullName evidence="4">Cold regulated protein 27</fullName>
    </recommendedName>
</protein>
<proteinExistence type="predicted"/>
<feature type="compositionally biased region" description="Basic residues" evidence="1">
    <location>
        <begin position="192"/>
        <end position="201"/>
    </location>
</feature>
<dbReference type="EMBL" id="BJWL01000011">
    <property type="protein sequence ID" value="GFY95930.1"/>
    <property type="molecule type" value="Genomic_DNA"/>
</dbReference>